<comment type="subcellular location">
    <subcellularLocation>
        <location evidence="1">Membrane</location>
        <topology evidence="1">Multi-pass membrane protein</topology>
    </subcellularLocation>
</comment>
<dbReference type="OrthoDB" id="9806522at2"/>
<evidence type="ECO:0000256" key="1">
    <source>
        <dbReference type="ARBA" id="ARBA00004141"/>
    </source>
</evidence>
<protein>
    <submittedName>
        <fullName evidence="10">Cation transporter</fullName>
    </submittedName>
</protein>
<dbReference type="STRING" id="59843.A3958_16455"/>
<feature type="transmembrane region" description="Helical" evidence="7">
    <location>
        <begin position="158"/>
        <end position="178"/>
    </location>
</feature>
<dbReference type="EMBL" id="LWMH01000001">
    <property type="protein sequence ID" value="KZS47506.1"/>
    <property type="molecule type" value="Genomic_DNA"/>
</dbReference>
<dbReference type="PANTHER" id="PTHR43840">
    <property type="entry name" value="MITOCHONDRIAL METAL TRANSPORTER 1-RELATED"/>
    <property type="match status" value="1"/>
</dbReference>
<dbReference type="InterPro" id="IPR036837">
    <property type="entry name" value="Cation_efflux_CTD_sf"/>
</dbReference>
<evidence type="ECO:0000256" key="2">
    <source>
        <dbReference type="ARBA" id="ARBA00008114"/>
    </source>
</evidence>
<name>A0A163KTE5_9BACL</name>
<feature type="transmembrane region" description="Helical" evidence="7">
    <location>
        <begin position="83"/>
        <end position="107"/>
    </location>
</feature>
<dbReference type="NCBIfam" id="TIGR01297">
    <property type="entry name" value="CDF"/>
    <property type="match status" value="1"/>
</dbReference>
<dbReference type="Gene3D" id="1.20.1510.10">
    <property type="entry name" value="Cation efflux protein transmembrane domain"/>
    <property type="match status" value="1"/>
</dbReference>
<evidence type="ECO:0000256" key="7">
    <source>
        <dbReference type="SAM" id="Phobius"/>
    </source>
</evidence>
<dbReference type="InterPro" id="IPR058533">
    <property type="entry name" value="Cation_efflux_TM"/>
</dbReference>
<feature type="domain" description="Cation efflux protein transmembrane" evidence="8">
    <location>
        <begin position="14"/>
        <end position="211"/>
    </location>
</feature>
<comment type="caution">
    <text evidence="10">The sequence shown here is derived from an EMBL/GenBank/DDBJ whole genome shotgun (WGS) entry which is preliminary data.</text>
</comment>
<dbReference type="RefSeq" id="WP_063478875.1">
    <property type="nucleotide sequence ID" value="NZ_CP147845.1"/>
</dbReference>
<dbReference type="InterPro" id="IPR027469">
    <property type="entry name" value="Cation_efflux_TMD_sf"/>
</dbReference>
<dbReference type="Pfam" id="PF01545">
    <property type="entry name" value="Cation_efflux"/>
    <property type="match status" value="1"/>
</dbReference>
<keyword evidence="3" id="KW-0813">Transport</keyword>
<dbReference type="PANTHER" id="PTHR43840:SF15">
    <property type="entry name" value="MITOCHONDRIAL METAL TRANSPORTER 1-RELATED"/>
    <property type="match status" value="1"/>
</dbReference>
<evidence type="ECO:0000313" key="10">
    <source>
        <dbReference type="EMBL" id="KZS47506.1"/>
    </source>
</evidence>
<accession>A0A163KTE5</accession>
<comment type="similarity">
    <text evidence="2">Belongs to the cation diffusion facilitator (CDF) transporter (TC 2.A.4) family.</text>
</comment>
<keyword evidence="6 7" id="KW-0472">Membrane</keyword>
<evidence type="ECO:0000259" key="9">
    <source>
        <dbReference type="Pfam" id="PF16916"/>
    </source>
</evidence>
<keyword evidence="4 7" id="KW-0812">Transmembrane</keyword>
<evidence type="ECO:0000256" key="3">
    <source>
        <dbReference type="ARBA" id="ARBA00022448"/>
    </source>
</evidence>
<evidence type="ECO:0000256" key="5">
    <source>
        <dbReference type="ARBA" id="ARBA00022989"/>
    </source>
</evidence>
<dbReference type="Proteomes" id="UP000076796">
    <property type="component" value="Unassembled WGS sequence"/>
</dbReference>
<dbReference type="InterPro" id="IPR050291">
    <property type="entry name" value="CDF_Transporter"/>
</dbReference>
<dbReference type="GO" id="GO:0008324">
    <property type="term" value="F:monoatomic cation transmembrane transporter activity"/>
    <property type="evidence" value="ECO:0007669"/>
    <property type="project" value="InterPro"/>
</dbReference>
<dbReference type="Gene3D" id="3.30.70.1350">
    <property type="entry name" value="Cation efflux protein, cytoplasmic domain"/>
    <property type="match status" value="1"/>
</dbReference>
<keyword evidence="11" id="KW-1185">Reference proteome</keyword>
<keyword evidence="5 7" id="KW-1133">Transmembrane helix</keyword>
<evidence type="ECO:0000256" key="4">
    <source>
        <dbReference type="ARBA" id="ARBA00022692"/>
    </source>
</evidence>
<dbReference type="AlphaFoldDB" id="A0A163KTE5"/>
<dbReference type="SUPFAM" id="SSF161111">
    <property type="entry name" value="Cation efflux protein transmembrane domain-like"/>
    <property type="match status" value="1"/>
</dbReference>
<dbReference type="InterPro" id="IPR002524">
    <property type="entry name" value="Cation_efflux"/>
</dbReference>
<dbReference type="Pfam" id="PF16916">
    <property type="entry name" value="ZT_dimer"/>
    <property type="match status" value="1"/>
</dbReference>
<dbReference type="InterPro" id="IPR027470">
    <property type="entry name" value="Cation_efflux_CTD"/>
</dbReference>
<feature type="transmembrane region" description="Helical" evidence="7">
    <location>
        <begin position="119"/>
        <end position="138"/>
    </location>
</feature>
<feature type="transmembrane region" description="Helical" evidence="7">
    <location>
        <begin position="190"/>
        <end position="212"/>
    </location>
</feature>
<proteinExistence type="inferred from homology"/>
<reference evidence="10" key="1">
    <citation type="journal article" date="2016" name="Genome Announc.">
        <title>Draft genomes of two strains of Paenibacillus glucanolyticus with capability to degrade lignocellulose.</title>
        <authorList>
            <person name="Mathews S.L."/>
            <person name="Pawlak J."/>
            <person name="Grunden A.M."/>
        </authorList>
    </citation>
    <scope>NUCLEOTIDE SEQUENCE [LARGE SCALE GENOMIC DNA]</scope>
    <source>
        <strain evidence="10">SLM1</strain>
    </source>
</reference>
<evidence type="ECO:0000313" key="11">
    <source>
        <dbReference type="Proteomes" id="UP000076796"/>
    </source>
</evidence>
<gene>
    <name evidence="10" type="ORF">AWU65_17055</name>
</gene>
<sequence>MNNERLNHTETVVWTGIVTDFALALCKGIVGYLSGSKALIGDAMHSAANAVTLLVNRMPSTGIFGYKSSIRSKRDAPETAEPVISILFAVLFIMGGIQIAISAIQHMASGNLQPPTKGAIIAVLVSLAVNEAVFQYQYRQIKRNNDPRHAMLSADHRFALYSSLTVLVGVSLSMGGFYFEWAPLVYMDSIAALIVSCLVVRKGYILIVHSVYGTLLEEKRHEHEAEFMDTIQRVHGVITVTELKVQEYGQFRHVNIEVKITVNPRTSVLEAQEIAERIRKLLTHRFIQVTDAKVAVVPYEPGYPYKSNYDLMDNDMPTLTQ</sequence>
<dbReference type="SUPFAM" id="SSF160240">
    <property type="entry name" value="Cation efflux protein cytoplasmic domain-like"/>
    <property type="match status" value="1"/>
</dbReference>
<dbReference type="GeneID" id="97557060"/>
<evidence type="ECO:0000259" key="8">
    <source>
        <dbReference type="Pfam" id="PF01545"/>
    </source>
</evidence>
<feature type="domain" description="Cation efflux protein cytoplasmic" evidence="9">
    <location>
        <begin position="221"/>
        <end position="291"/>
    </location>
</feature>
<dbReference type="GO" id="GO:0016020">
    <property type="term" value="C:membrane"/>
    <property type="evidence" value="ECO:0007669"/>
    <property type="project" value="UniProtKB-SubCell"/>
</dbReference>
<organism evidence="10 11">
    <name type="scientific">Paenibacillus glucanolyticus</name>
    <dbReference type="NCBI Taxonomy" id="59843"/>
    <lineage>
        <taxon>Bacteria</taxon>
        <taxon>Bacillati</taxon>
        <taxon>Bacillota</taxon>
        <taxon>Bacilli</taxon>
        <taxon>Bacillales</taxon>
        <taxon>Paenibacillaceae</taxon>
        <taxon>Paenibacillus</taxon>
    </lineage>
</organism>
<evidence type="ECO:0000256" key="6">
    <source>
        <dbReference type="ARBA" id="ARBA00023136"/>
    </source>
</evidence>